<feature type="domain" description="Glycoside hydrolase family 5" evidence="6">
    <location>
        <begin position="482"/>
        <end position="780"/>
    </location>
</feature>
<dbReference type="GO" id="GO:0005576">
    <property type="term" value="C:extracellular region"/>
    <property type="evidence" value="ECO:0007669"/>
    <property type="project" value="TreeGrafter"/>
</dbReference>
<evidence type="ECO:0000259" key="6">
    <source>
        <dbReference type="Pfam" id="PF00150"/>
    </source>
</evidence>
<evidence type="ECO:0000256" key="5">
    <source>
        <dbReference type="ARBA" id="ARBA00023326"/>
    </source>
</evidence>
<evidence type="ECO:0000256" key="1">
    <source>
        <dbReference type="ARBA" id="ARBA00005641"/>
    </source>
</evidence>
<name>Q86S89_9CILI</name>
<evidence type="ECO:0000256" key="2">
    <source>
        <dbReference type="ARBA" id="ARBA00022801"/>
    </source>
</evidence>
<keyword evidence="5" id="KW-0624">Polysaccharide degradation</keyword>
<dbReference type="InterPro" id="IPR018087">
    <property type="entry name" value="Glyco_hydro_5_CS"/>
</dbReference>
<evidence type="ECO:0000256" key="4">
    <source>
        <dbReference type="ARBA" id="ARBA00023295"/>
    </source>
</evidence>
<dbReference type="SUPFAM" id="SSF51445">
    <property type="entry name" value="(Trans)glycosidases"/>
    <property type="match status" value="2"/>
</dbReference>
<keyword evidence="2" id="KW-0378">Hydrolase</keyword>
<dbReference type="PANTHER" id="PTHR31297">
    <property type="entry name" value="GLUCAN ENDO-1,6-BETA-GLUCOSIDASE B"/>
    <property type="match status" value="1"/>
</dbReference>
<reference evidence="7" key="1">
    <citation type="submission" date="2003-02" db="EMBL/GenBank/DDBJ databases">
        <title>Characterization of fibrolytic enzyme cDNA from two species of rumen ciliates, Epidinium caudatum and Polyplastron multivesiculatum.</title>
        <authorList>
            <person name="Takenaka A."/>
            <person name="Tajima K."/>
            <person name="Mitsumori M."/>
            <person name="Kajikawa H."/>
        </authorList>
    </citation>
    <scope>NUCLEOTIDE SEQUENCE</scope>
</reference>
<comment type="similarity">
    <text evidence="1">Belongs to the glycosyl hydrolase 5 (cellulase A) family.</text>
</comment>
<organism evidence="7">
    <name type="scientific">Polyplastron multivesiculatum</name>
    <dbReference type="NCBI Taxonomy" id="47894"/>
    <lineage>
        <taxon>Eukaryota</taxon>
        <taxon>Sar</taxon>
        <taxon>Alveolata</taxon>
        <taxon>Ciliophora</taxon>
        <taxon>Intramacronucleata</taxon>
        <taxon>Litostomatea</taxon>
        <taxon>Trichostomatia</taxon>
        <taxon>Entodiniomorphida</taxon>
        <taxon>Ophryoscolecidae</taxon>
        <taxon>Polyplastron</taxon>
    </lineage>
</organism>
<gene>
    <name evidence="7" type="primary">celA</name>
</gene>
<accession>Q86S89</accession>
<keyword evidence="4" id="KW-0326">Glycosidase</keyword>
<dbReference type="PROSITE" id="PS00659">
    <property type="entry name" value="GLYCOSYL_HYDROL_F5"/>
    <property type="match status" value="2"/>
</dbReference>
<dbReference type="EMBL" id="AB104619">
    <property type="protein sequence ID" value="BAC57896.2"/>
    <property type="molecule type" value="mRNA"/>
</dbReference>
<dbReference type="InterPro" id="IPR050386">
    <property type="entry name" value="Glycosyl_hydrolase_5"/>
</dbReference>
<feature type="domain" description="Glycoside hydrolase family 5" evidence="6">
    <location>
        <begin position="78"/>
        <end position="376"/>
    </location>
</feature>
<evidence type="ECO:0000313" key="7">
    <source>
        <dbReference type="EMBL" id="BAC57896.2"/>
    </source>
</evidence>
<dbReference type="Gene3D" id="3.20.20.80">
    <property type="entry name" value="Glycosidases"/>
    <property type="match status" value="2"/>
</dbReference>
<dbReference type="GO" id="GO:0008422">
    <property type="term" value="F:beta-glucosidase activity"/>
    <property type="evidence" value="ECO:0007669"/>
    <property type="project" value="TreeGrafter"/>
</dbReference>
<dbReference type="PANTHER" id="PTHR31297:SF41">
    <property type="entry name" value="ENDOGLUCANASE, PUTATIVE (AFU_ORTHOLOGUE AFUA_5G01830)-RELATED"/>
    <property type="match status" value="1"/>
</dbReference>
<dbReference type="InterPro" id="IPR001547">
    <property type="entry name" value="Glyco_hydro_5"/>
</dbReference>
<proteinExistence type="evidence at transcript level"/>
<dbReference type="CAZy" id="GH5">
    <property type="family name" value="Glycoside Hydrolase Family 5"/>
</dbReference>
<sequence>ARARAEFGTRSISVFTKEDEFTYEPVKTFDEKVAIQDEGKVFFNDYLNARKIIDELGFGWNLGNTFDAWNSSQNQGLDSETCWGNPETTLDMIDALVKKGFHAIRIPVTWHNHLMDDKYTIDPTWMKRVKTVVDWCIKKGLYVILNTHHDNCGKKDEPIKYGEGYYPLLMHAEESEKFIYNVWVQIATAFNNGYDHHLIFEGLNEPRTIGMTHEWWYDPNNDTCKESALVLNEFHRIIHKAIRETGGNNAKRFILVTALAAGYDSTVKSPFEFPDDSKYNPGINKLLLSVHMYAPYDFAMNPNMSLNEFTPAYREELYEKFTTIYKKYVLKGYHVVVGEMGVVNKNNTHARIEWGKYYLEGCRKFQFSAFIWDNGYWDNTKTCDDIFGHFHRDHLSWENGNFLDALIQAGWEPLGRSNKRDDLFMAEPVSTFNRYLAIKDNSRGIYFDNDITSKEIINDLGFGWNLGNTFDAWEDEMDQGLDSETCWGNPKTTLDLIDFIVKSGFKAIRIPVTWHNHLMDKKYTVNPEWMNRLKTVVDWCIDKGLYVIINIHHDNADYKDEPLKYGEGYFPLKKDAIESERFIYNIWKQIAIAFNNGYDHHLIFETLNEPRMKGMLQEWWYDVNNETCKESALVLNEYNRLAVKAIRETGGNNEKRFIMCPALAAGYESTVKSPFEFPDDSKYNKFNKKLLLSVHMYAPYDFAMNPDMSLNEFTDEYQKEIDDKFLSLYNKFVLKGYSIVAGEMGAINKNNTQARIDWGTHYIELTRRYQASTFLWDNGYWDNTKTCDDIFGHLNREKLSWTVPKVISSWVEAGKAKIWDNPDKKE</sequence>
<feature type="non-terminal residue" evidence="7">
    <location>
        <position position="1"/>
    </location>
</feature>
<evidence type="ECO:0000256" key="3">
    <source>
        <dbReference type="ARBA" id="ARBA00023277"/>
    </source>
</evidence>
<keyword evidence="3" id="KW-0119">Carbohydrate metabolism</keyword>
<dbReference type="AlphaFoldDB" id="Q86S89"/>
<dbReference type="InterPro" id="IPR017853">
    <property type="entry name" value="GH"/>
</dbReference>
<dbReference type="GO" id="GO:0009251">
    <property type="term" value="P:glucan catabolic process"/>
    <property type="evidence" value="ECO:0007669"/>
    <property type="project" value="TreeGrafter"/>
</dbReference>
<dbReference type="Pfam" id="PF00150">
    <property type="entry name" value="Cellulase"/>
    <property type="match status" value="2"/>
</dbReference>
<dbReference type="GO" id="GO:0009986">
    <property type="term" value="C:cell surface"/>
    <property type="evidence" value="ECO:0007669"/>
    <property type="project" value="TreeGrafter"/>
</dbReference>
<protein>
    <submittedName>
        <fullName evidence="7">Cellulase celA</fullName>
    </submittedName>
</protein>